<dbReference type="Gene3D" id="3.40.50.150">
    <property type="entry name" value="Vaccinia Virus protein VP39"/>
    <property type="match status" value="1"/>
</dbReference>
<dbReference type="Pfam" id="PF10354">
    <property type="entry name" value="BMT5-like"/>
    <property type="match status" value="1"/>
</dbReference>
<accession>A0ABD1MBG9</accession>
<evidence type="ECO:0000259" key="1">
    <source>
        <dbReference type="Pfam" id="PF10354"/>
    </source>
</evidence>
<evidence type="ECO:0000313" key="3">
    <source>
        <dbReference type="Proteomes" id="UP001603857"/>
    </source>
</evidence>
<dbReference type="PANTHER" id="PTHR11538:SF26">
    <property type="entry name" value="FERREDOXIN-FOLD ANTICODON-BINDING DOMAIN-CONTAINING PROTEIN 1"/>
    <property type="match status" value="1"/>
</dbReference>
<reference evidence="2 3" key="1">
    <citation type="submission" date="2024-08" db="EMBL/GenBank/DDBJ databases">
        <title>Insights into the chromosomal genome structure of Flemingia macrophylla.</title>
        <authorList>
            <person name="Ding Y."/>
            <person name="Zhao Y."/>
            <person name="Bi W."/>
            <person name="Wu M."/>
            <person name="Zhao G."/>
            <person name="Gong Y."/>
            <person name="Li W."/>
            <person name="Zhang P."/>
        </authorList>
    </citation>
    <scope>NUCLEOTIDE SEQUENCE [LARGE SCALE GENOMIC DNA]</scope>
    <source>
        <strain evidence="2">DYQJB</strain>
        <tissue evidence="2">Leaf</tissue>
    </source>
</reference>
<gene>
    <name evidence="2" type="ORF">Fmac_014081</name>
</gene>
<dbReference type="AlphaFoldDB" id="A0ABD1MBG9"/>
<dbReference type="PANTHER" id="PTHR11538">
    <property type="entry name" value="PHENYLALANYL-TRNA SYNTHETASE"/>
    <property type="match status" value="1"/>
</dbReference>
<comment type="caution">
    <text evidence="2">The sequence shown here is derived from an EMBL/GenBank/DDBJ whole genome shotgun (WGS) entry which is preliminary data.</text>
</comment>
<organism evidence="2 3">
    <name type="scientific">Flemingia macrophylla</name>
    <dbReference type="NCBI Taxonomy" id="520843"/>
    <lineage>
        <taxon>Eukaryota</taxon>
        <taxon>Viridiplantae</taxon>
        <taxon>Streptophyta</taxon>
        <taxon>Embryophyta</taxon>
        <taxon>Tracheophyta</taxon>
        <taxon>Spermatophyta</taxon>
        <taxon>Magnoliopsida</taxon>
        <taxon>eudicotyledons</taxon>
        <taxon>Gunneridae</taxon>
        <taxon>Pentapetalae</taxon>
        <taxon>rosids</taxon>
        <taxon>fabids</taxon>
        <taxon>Fabales</taxon>
        <taxon>Fabaceae</taxon>
        <taxon>Papilionoideae</taxon>
        <taxon>50 kb inversion clade</taxon>
        <taxon>NPAAA clade</taxon>
        <taxon>indigoferoid/millettioid clade</taxon>
        <taxon>Phaseoleae</taxon>
        <taxon>Flemingia</taxon>
    </lineage>
</organism>
<dbReference type="SUPFAM" id="SSF53335">
    <property type="entry name" value="S-adenosyl-L-methionine-dependent methyltransferases"/>
    <property type="match status" value="1"/>
</dbReference>
<sequence length="443" mass="50754">MEEESKNRVSIMEEEEAEAKWVIHYSSDHHIPLVGEGDFSFSLFLAKSFASAANIVASSLNSYDDVVTMYKHAKSNLDDLNKLGACILHGVNATKMKLHPDLKMRRFDRVVFNFPHAGFHGKEDNPSLIKMHKELVLGFFKNASRMLRPNGQIHVSHKTTPPFDNWDIEKLATECFLTLIECADFKREDYPGYNNKRGDGRRCDEHFPLGKCCTYKFIFIPKTKRTQMKRNQTMVTRQQSTVEQIPISGTSIFGLTNIRNRHASISEDHFNSMVEVHRRGAHFGGRSAYFGPSLGSLRTINNAPFSHDAKYEGFWVYGGSSNSFQDEFGRTPVQRASDYSDEGHTMRDPWLKYPNVLYELRKQHLRENYSFDERHSSSPTLLKLSTSSNVGHSLNNHVRTMDIPPLSFAARNNGYQNYGNSSNYLREEVERTTVQRGSRSYLP</sequence>
<dbReference type="Proteomes" id="UP001603857">
    <property type="component" value="Unassembled WGS sequence"/>
</dbReference>
<dbReference type="InterPro" id="IPR029063">
    <property type="entry name" value="SAM-dependent_MTases_sf"/>
</dbReference>
<proteinExistence type="predicted"/>
<dbReference type="InterPro" id="IPR019446">
    <property type="entry name" value="BMT5-like"/>
</dbReference>
<dbReference type="FunFam" id="3.40.50.150:FF:000440">
    <property type="entry name" value="Os09g0479300 protein"/>
    <property type="match status" value="1"/>
</dbReference>
<dbReference type="EMBL" id="JBGMDY010000005">
    <property type="protein sequence ID" value="KAL2332868.1"/>
    <property type="molecule type" value="Genomic_DNA"/>
</dbReference>
<name>A0ABD1MBG9_9FABA</name>
<feature type="domain" description="25S rRNA (uridine-N(3))-methyltransferase BMT5-like" evidence="1">
    <location>
        <begin position="33"/>
        <end position="197"/>
    </location>
</feature>
<evidence type="ECO:0000313" key="2">
    <source>
        <dbReference type="EMBL" id="KAL2332868.1"/>
    </source>
</evidence>
<protein>
    <recommendedName>
        <fullName evidence="1">25S rRNA (uridine-N(3))-methyltransferase BMT5-like domain-containing protein</fullName>
    </recommendedName>
</protein>
<keyword evidence="3" id="KW-1185">Reference proteome</keyword>